<protein>
    <recommendedName>
        <fullName evidence="1">Stage 0 sporulation protein A homolog</fullName>
    </recommendedName>
</protein>
<dbReference type="PANTHER" id="PTHR45228:SF9">
    <property type="entry name" value="3'3'-CGAMP-SPECIFIC PHOSPHODIESTERASE 2"/>
    <property type="match status" value="1"/>
</dbReference>
<accession>A0A4R1QS78</accession>
<feature type="domain" description="HD-GYP" evidence="5">
    <location>
        <begin position="327"/>
        <end position="517"/>
    </location>
</feature>
<proteinExistence type="predicted"/>
<sequence>MIKEWDNIELDYDFLNEKEENYVKTYGSYKVLISDDEPEVHNVTKMILKDFVFENHTLEFLDAYSEAETIKAFEQHKDIAVLFQDVVMEKNSTGLHIINYLRHEMRNQMTRIILRTGQPGEAPEETVIKDYDINDYCLKTDLTVARLKTIMLTALRGYRDIIRLDRYRRGLEKIIETSANLFTHNTLSDFLTSILNHLSGFYYETEGIMYIREETEEYNHNGFVTMEQSNAPIVVAATGNYVRYIGRNIKEIDELSSIYQWMLTAEDENSQITFVGKGFIIRNNSNEAPNNYIFIEGDKELYNFDLIKLFLSNYSVALDNYLLNNMIFNAQKEIIVTLGGIAEKHFDETGEHVDRVSEMMYNFARILDYPSAECEKVKLASILHDIGKIGLPDSILKKPGKLTEEEFNIIKEHTKMGYEMLSKSNLEILHMASEIALCHHEKYDGTGYPRGLKGEEIPEISRMLAIIDVYDAMCHKRVYKEASSHKEALEYIESHKDQHFDRRLADIFFNNYEDITV</sequence>
<evidence type="ECO:0000313" key="7">
    <source>
        <dbReference type="Proteomes" id="UP000295718"/>
    </source>
</evidence>
<dbReference type="InterPro" id="IPR001789">
    <property type="entry name" value="Sig_transdc_resp-reg_receiver"/>
</dbReference>
<evidence type="ECO:0000313" key="6">
    <source>
        <dbReference type="EMBL" id="TCL56678.1"/>
    </source>
</evidence>
<keyword evidence="7" id="KW-1185">Reference proteome</keyword>
<dbReference type="GO" id="GO:0016787">
    <property type="term" value="F:hydrolase activity"/>
    <property type="evidence" value="ECO:0007669"/>
    <property type="project" value="UniProtKB-KW"/>
</dbReference>
<name>A0A4R1QS78_9FIRM</name>
<feature type="modified residue" description="4-aspartylphosphate" evidence="3">
    <location>
        <position position="85"/>
    </location>
</feature>
<evidence type="ECO:0000256" key="2">
    <source>
        <dbReference type="ARBA" id="ARBA00024867"/>
    </source>
</evidence>
<evidence type="ECO:0000259" key="5">
    <source>
        <dbReference type="PROSITE" id="PS51832"/>
    </source>
</evidence>
<evidence type="ECO:0000259" key="4">
    <source>
        <dbReference type="PROSITE" id="PS50110"/>
    </source>
</evidence>
<dbReference type="InterPro" id="IPR021800">
    <property type="entry name" value="DUF3369"/>
</dbReference>
<dbReference type="GO" id="GO:0000160">
    <property type="term" value="P:phosphorelay signal transduction system"/>
    <property type="evidence" value="ECO:0007669"/>
    <property type="project" value="InterPro"/>
</dbReference>
<dbReference type="Pfam" id="PF13487">
    <property type="entry name" value="HD_5"/>
    <property type="match status" value="1"/>
</dbReference>
<keyword evidence="3" id="KW-0597">Phosphoprotein</keyword>
<comment type="function">
    <text evidence="2">May play the central regulatory role in sporulation. It may be an element of the effector pathway responsible for the activation of sporulation genes in response to nutritional stress. Spo0A may act in concert with spo0H (a sigma factor) to control the expression of some genes that are critical to the sporulation process.</text>
</comment>
<dbReference type="InterPro" id="IPR037522">
    <property type="entry name" value="HD_GYP_dom"/>
</dbReference>
<reference evidence="6 7" key="1">
    <citation type="submission" date="2019-03" db="EMBL/GenBank/DDBJ databases">
        <title>Genomic Encyclopedia of Type Strains, Phase IV (KMG-IV): sequencing the most valuable type-strain genomes for metagenomic binning, comparative biology and taxonomic classification.</title>
        <authorList>
            <person name="Goeker M."/>
        </authorList>
    </citation>
    <scope>NUCLEOTIDE SEQUENCE [LARGE SCALE GENOMIC DNA]</scope>
    <source>
        <strain evidence="6 7">DSM 100556</strain>
    </source>
</reference>
<feature type="domain" description="Response regulatory" evidence="4">
    <location>
        <begin position="30"/>
        <end position="154"/>
    </location>
</feature>
<evidence type="ECO:0000256" key="3">
    <source>
        <dbReference type="PROSITE-ProRule" id="PRU00169"/>
    </source>
</evidence>
<dbReference type="Proteomes" id="UP000295718">
    <property type="component" value="Unassembled WGS sequence"/>
</dbReference>
<dbReference type="Pfam" id="PF11849">
    <property type="entry name" value="DUF3369"/>
    <property type="match status" value="1"/>
</dbReference>
<evidence type="ECO:0000256" key="1">
    <source>
        <dbReference type="ARBA" id="ARBA00018672"/>
    </source>
</evidence>
<dbReference type="PANTHER" id="PTHR45228">
    <property type="entry name" value="CYCLIC DI-GMP PHOSPHODIESTERASE TM_0186-RELATED"/>
    <property type="match status" value="1"/>
</dbReference>
<organism evidence="6 7">
    <name type="scientific">Kineothrix alysoides</name>
    <dbReference type="NCBI Taxonomy" id="1469948"/>
    <lineage>
        <taxon>Bacteria</taxon>
        <taxon>Bacillati</taxon>
        <taxon>Bacillota</taxon>
        <taxon>Clostridia</taxon>
        <taxon>Lachnospirales</taxon>
        <taxon>Lachnospiraceae</taxon>
        <taxon>Kineothrix</taxon>
    </lineage>
</organism>
<dbReference type="STRING" id="1469948.GCA_000732725_01660"/>
<dbReference type="AlphaFoldDB" id="A0A4R1QS78"/>
<dbReference type="InterPro" id="IPR052020">
    <property type="entry name" value="Cyclic_di-GMP/3'3'-cGAMP_PDE"/>
</dbReference>
<dbReference type="RefSeq" id="WP_035315268.1">
    <property type="nucleotide sequence ID" value="NZ_JPNB01000001.1"/>
</dbReference>
<dbReference type="PROSITE" id="PS50110">
    <property type="entry name" value="RESPONSE_REGULATORY"/>
    <property type="match status" value="1"/>
</dbReference>
<dbReference type="InterPro" id="IPR011006">
    <property type="entry name" value="CheY-like_superfamily"/>
</dbReference>
<dbReference type="InterPro" id="IPR003607">
    <property type="entry name" value="HD/PDEase_dom"/>
</dbReference>
<dbReference type="SUPFAM" id="SSF109604">
    <property type="entry name" value="HD-domain/PDEase-like"/>
    <property type="match status" value="1"/>
</dbReference>
<dbReference type="PROSITE" id="PS51832">
    <property type="entry name" value="HD_GYP"/>
    <property type="match status" value="1"/>
</dbReference>
<dbReference type="SUPFAM" id="SSF52172">
    <property type="entry name" value="CheY-like"/>
    <property type="match status" value="1"/>
</dbReference>
<keyword evidence="6" id="KW-0378">Hydrolase</keyword>
<dbReference type="OrthoDB" id="9804747at2"/>
<dbReference type="Gene3D" id="1.10.3210.10">
    <property type="entry name" value="Hypothetical protein af1432"/>
    <property type="match status" value="1"/>
</dbReference>
<gene>
    <name evidence="6" type="ORF">EDD76_111172</name>
</gene>
<dbReference type="SMART" id="SM00471">
    <property type="entry name" value="HDc"/>
    <property type="match status" value="1"/>
</dbReference>
<dbReference type="CDD" id="cd00077">
    <property type="entry name" value="HDc"/>
    <property type="match status" value="1"/>
</dbReference>
<dbReference type="EMBL" id="SLUO01000011">
    <property type="protein sequence ID" value="TCL56678.1"/>
    <property type="molecule type" value="Genomic_DNA"/>
</dbReference>
<comment type="caution">
    <text evidence="6">The sequence shown here is derived from an EMBL/GenBank/DDBJ whole genome shotgun (WGS) entry which is preliminary data.</text>
</comment>
<dbReference type="Gene3D" id="3.40.50.2300">
    <property type="match status" value="1"/>
</dbReference>